<dbReference type="GO" id="GO:0046872">
    <property type="term" value="F:metal ion binding"/>
    <property type="evidence" value="ECO:0007669"/>
    <property type="project" value="UniProtKB-KW"/>
</dbReference>
<gene>
    <name evidence="20" type="ORF">BJ878DRAFT_411306</name>
</gene>
<evidence type="ECO:0000256" key="16">
    <source>
        <dbReference type="ARBA" id="ARBA00047493"/>
    </source>
</evidence>
<dbReference type="InterPro" id="IPR018109">
    <property type="entry name" value="Folylpolyglutamate_synth_CS"/>
</dbReference>
<dbReference type="PROSITE" id="PS01011">
    <property type="entry name" value="FOLYLPOLYGLU_SYNT_1"/>
    <property type="match status" value="1"/>
</dbReference>
<name>A0A9P7ZBX5_9HELO</name>
<dbReference type="GO" id="GO:0005829">
    <property type="term" value="C:cytosol"/>
    <property type="evidence" value="ECO:0007669"/>
    <property type="project" value="TreeGrafter"/>
</dbReference>
<evidence type="ECO:0000256" key="7">
    <source>
        <dbReference type="ARBA" id="ARBA00022563"/>
    </source>
</evidence>
<keyword evidence="14" id="KW-0496">Mitochondrion</keyword>
<feature type="binding site" evidence="19">
    <location>
        <position position="108"/>
    </location>
    <ligand>
        <name>Mg(2+)</name>
        <dbReference type="ChEBI" id="CHEBI:18420"/>
        <label>1</label>
    </ligand>
</feature>
<evidence type="ECO:0000256" key="12">
    <source>
        <dbReference type="ARBA" id="ARBA00022840"/>
    </source>
</evidence>
<dbReference type="EMBL" id="MU253739">
    <property type="protein sequence ID" value="KAG9249071.1"/>
    <property type="molecule type" value="Genomic_DNA"/>
</dbReference>
<dbReference type="Gene3D" id="3.90.190.20">
    <property type="entry name" value="Mur ligase, C-terminal domain"/>
    <property type="match status" value="1"/>
</dbReference>
<evidence type="ECO:0000256" key="19">
    <source>
        <dbReference type="PIRSR" id="PIRSR038895-2"/>
    </source>
</evidence>
<dbReference type="EC" id="6.3.2.17" evidence="17"/>
<comment type="similarity">
    <text evidence="5 17">Belongs to the folylpolyglutamate synthase family.</text>
</comment>
<evidence type="ECO:0000313" key="21">
    <source>
        <dbReference type="Proteomes" id="UP000887226"/>
    </source>
</evidence>
<dbReference type="GO" id="GO:0004326">
    <property type="term" value="F:tetrahydrofolylpolyglutamate synthase activity"/>
    <property type="evidence" value="ECO:0007669"/>
    <property type="project" value="UniProtKB-EC"/>
</dbReference>
<evidence type="ECO:0000256" key="9">
    <source>
        <dbReference type="ARBA" id="ARBA00022723"/>
    </source>
</evidence>
<dbReference type="InterPro" id="IPR001645">
    <property type="entry name" value="Folylpolyglutamate_synth"/>
</dbReference>
<dbReference type="PANTHER" id="PTHR11136">
    <property type="entry name" value="FOLYLPOLYGLUTAMATE SYNTHASE-RELATED"/>
    <property type="match status" value="1"/>
</dbReference>
<evidence type="ECO:0000256" key="2">
    <source>
        <dbReference type="ARBA" id="ARBA00004305"/>
    </source>
</evidence>
<comment type="cofactor">
    <cofactor evidence="17">
        <name>a monovalent cation</name>
        <dbReference type="ChEBI" id="CHEBI:60242"/>
    </cofactor>
    <text evidence="17">A monovalent cation.</text>
</comment>
<keyword evidence="6" id="KW-0963">Cytoplasm</keyword>
<feature type="binding site" evidence="19">
    <location>
        <position position="216"/>
    </location>
    <ligand>
        <name>Mg(2+)</name>
        <dbReference type="ChEBI" id="CHEBI:18420"/>
        <label>1</label>
    </ligand>
</feature>
<evidence type="ECO:0000256" key="11">
    <source>
        <dbReference type="ARBA" id="ARBA00022792"/>
    </source>
</evidence>
<evidence type="ECO:0000256" key="18">
    <source>
        <dbReference type="PIRSR" id="PIRSR038895-1"/>
    </source>
</evidence>
<feature type="binding site" evidence="18">
    <location>
        <position position="332"/>
    </location>
    <ligand>
        <name>ATP</name>
        <dbReference type="ChEBI" id="CHEBI:30616"/>
    </ligand>
</feature>
<dbReference type="OrthoDB" id="5212574at2759"/>
<dbReference type="PANTHER" id="PTHR11136:SF5">
    <property type="entry name" value="FOLYLPOLYGLUTAMATE SYNTHASE, MITOCHONDRIAL"/>
    <property type="match status" value="1"/>
</dbReference>
<reference evidence="20" key="1">
    <citation type="journal article" date="2021" name="IMA Fungus">
        <title>Genomic characterization of three marine fungi, including Emericellopsis atlantica sp. nov. with signatures of a generalist lifestyle and marine biomass degradation.</title>
        <authorList>
            <person name="Hagestad O.C."/>
            <person name="Hou L."/>
            <person name="Andersen J.H."/>
            <person name="Hansen E.H."/>
            <person name="Altermark B."/>
            <person name="Li C."/>
            <person name="Kuhnert E."/>
            <person name="Cox R.J."/>
            <person name="Crous P.W."/>
            <person name="Spatafora J.W."/>
            <person name="Lail K."/>
            <person name="Amirebrahimi M."/>
            <person name="Lipzen A."/>
            <person name="Pangilinan J."/>
            <person name="Andreopoulos W."/>
            <person name="Hayes R.D."/>
            <person name="Ng V."/>
            <person name="Grigoriev I.V."/>
            <person name="Jackson S.A."/>
            <person name="Sutton T.D.S."/>
            <person name="Dobson A.D.W."/>
            <person name="Rama T."/>
        </authorList>
    </citation>
    <scope>NUCLEOTIDE SEQUENCE</scope>
    <source>
        <strain evidence="20">TRa3180A</strain>
    </source>
</reference>
<protein>
    <recommendedName>
        <fullName evidence="17">Folylpolyglutamate synthase</fullName>
        <ecNumber evidence="17">6.3.2.17</ecNumber>
    </recommendedName>
    <alternativeName>
        <fullName evidence="17">Folylpoly-gamma-glutamate synthetase</fullName>
    </alternativeName>
    <alternativeName>
        <fullName evidence="17">Tetrahydrofolylpolyglutamate synthase</fullName>
    </alternativeName>
</protein>
<keyword evidence="8 17" id="KW-0436">Ligase</keyword>
<keyword evidence="12 18" id="KW-0067">ATP-binding</keyword>
<sequence>MLVRKLSTVDRSYLNALHLLNSLQSNRTVVDAISNTSSNKNERAIPEMIAWTKRAGYDVSDFPRHGLKCIHVAGTKGKGSVCAMLESILMSYRGHGPKSLEKIGTYTSPHLVTVRERIRIDGSPICEALFAQYFFELWDRMSGNSQEPTLDTEGVTTGAKLGYFRFLTILAFHAFIREGVESAIIECGIGGWYDSTNILPGEAVTVTAITKLGIDHVGMLGDTIEQIAWHKAGIFKPKVPAISVEQVPEAQGVLDKRAEERGTSVRYFNPCITLHNIQLGLEGEFQKDNAILAVAAANSHLRQLSVLANTSPGRDSMTVFRRSLETVELLGRCQVRIEDNIEWHIDGAHTADSIKATGLWFRSKLLDAYCSTKPPSATMLIFNQQDRDAQSLLDLLITTILFGFAAFCRNTPWEADVDKKPDISVQEGLGHLYRSLNRNSMFICCGSVEEAVKLARRVSEGEESVMVLATGSLHLAGGLLTVLDGVKTG</sequence>
<evidence type="ECO:0000256" key="4">
    <source>
        <dbReference type="ARBA" id="ARBA00005150"/>
    </source>
</evidence>
<keyword evidence="9 19" id="KW-0479">Metal-binding</keyword>
<comment type="caution">
    <text evidence="20">The sequence shown here is derived from an EMBL/GenBank/DDBJ whole genome shotgun (WGS) entry which is preliminary data.</text>
</comment>
<comment type="subcellular location">
    <subcellularLocation>
        <location evidence="3">Cytoplasm</location>
    </subcellularLocation>
    <subcellularLocation>
        <location evidence="1">Mitochondrion inner membrane</location>
    </subcellularLocation>
    <subcellularLocation>
        <location evidence="2">Mitochondrion matrix</location>
    </subcellularLocation>
</comment>
<dbReference type="PIRSF" id="PIRSF038895">
    <property type="entry name" value="FPGS"/>
    <property type="match status" value="1"/>
</dbReference>
<dbReference type="InterPro" id="IPR036565">
    <property type="entry name" value="Mur-like_cat_sf"/>
</dbReference>
<evidence type="ECO:0000256" key="6">
    <source>
        <dbReference type="ARBA" id="ARBA00022490"/>
    </source>
</evidence>
<dbReference type="GO" id="GO:0005743">
    <property type="term" value="C:mitochondrial inner membrane"/>
    <property type="evidence" value="ECO:0007669"/>
    <property type="project" value="UniProtKB-SubCell"/>
</dbReference>
<keyword evidence="13 19" id="KW-0460">Magnesium</keyword>
<organism evidence="20 21">
    <name type="scientific">Calycina marina</name>
    <dbReference type="NCBI Taxonomy" id="1763456"/>
    <lineage>
        <taxon>Eukaryota</taxon>
        <taxon>Fungi</taxon>
        <taxon>Dikarya</taxon>
        <taxon>Ascomycota</taxon>
        <taxon>Pezizomycotina</taxon>
        <taxon>Leotiomycetes</taxon>
        <taxon>Helotiales</taxon>
        <taxon>Pezizellaceae</taxon>
        <taxon>Calycina</taxon>
    </lineage>
</organism>
<evidence type="ECO:0000256" key="5">
    <source>
        <dbReference type="ARBA" id="ARBA00008276"/>
    </source>
</evidence>
<keyword evidence="7 17" id="KW-0554">One-carbon metabolism</keyword>
<dbReference type="PROSITE" id="PS01012">
    <property type="entry name" value="FOLYLPOLYGLU_SYNT_2"/>
    <property type="match status" value="1"/>
</dbReference>
<evidence type="ECO:0000256" key="3">
    <source>
        <dbReference type="ARBA" id="ARBA00004496"/>
    </source>
</evidence>
<dbReference type="SUPFAM" id="SSF53244">
    <property type="entry name" value="MurD-like peptide ligases, peptide-binding domain"/>
    <property type="match status" value="1"/>
</dbReference>
<evidence type="ECO:0000313" key="20">
    <source>
        <dbReference type="EMBL" id="KAG9249071.1"/>
    </source>
</evidence>
<keyword evidence="10 18" id="KW-0547">Nucleotide-binding</keyword>
<dbReference type="InterPro" id="IPR036615">
    <property type="entry name" value="Mur_ligase_C_dom_sf"/>
</dbReference>
<keyword evidence="11" id="KW-0999">Mitochondrion inner membrane</keyword>
<accession>A0A9P7ZBX5</accession>
<dbReference type="NCBIfam" id="TIGR01499">
    <property type="entry name" value="folC"/>
    <property type="match status" value="1"/>
</dbReference>
<comment type="pathway">
    <text evidence="4 17">Cofactor biosynthesis; tetrahydrofolylpolyglutamate biosynthesis.</text>
</comment>
<evidence type="ECO:0000256" key="10">
    <source>
        <dbReference type="ARBA" id="ARBA00022741"/>
    </source>
</evidence>
<evidence type="ECO:0000256" key="8">
    <source>
        <dbReference type="ARBA" id="ARBA00022598"/>
    </source>
</evidence>
<feature type="binding site" evidence="19">
    <location>
        <position position="186"/>
    </location>
    <ligand>
        <name>Mg(2+)</name>
        <dbReference type="ChEBI" id="CHEBI:18420"/>
        <label>1</label>
    </ligand>
</feature>
<evidence type="ECO:0000256" key="13">
    <source>
        <dbReference type="ARBA" id="ARBA00022842"/>
    </source>
</evidence>
<keyword evidence="21" id="KW-1185">Reference proteome</keyword>
<dbReference type="InterPro" id="IPR023600">
    <property type="entry name" value="Folylpolyglutamate_synth_euk"/>
</dbReference>
<dbReference type="GO" id="GO:0005759">
    <property type="term" value="C:mitochondrial matrix"/>
    <property type="evidence" value="ECO:0007669"/>
    <property type="project" value="UniProtKB-SubCell"/>
</dbReference>
<feature type="binding site" evidence="18">
    <location>
        <position position="346"/>
    </location>
    <ligand>
        <name>ATP</name>
        <dbReference type="ChEBI" id="CHEBI:30616"/>
    </ligand>
</feature>
<comment type="catalytic activity">
    <reaction evidence="16 17">
        <text>(6S)-5,6,7,8-tetrahydrofolyl-(gamma-L-Glu)(n) + L-glutamate + ATP = (6S)-5,6,7,8-tetrahydrofolyl-(gamma-L-Glu)(n+1) + ADP + phosphate + H(+)</text>
        <dbReference type="Rhea" id="RHEA:10580"/>
        <dbReference type="Rhea" id="RHEA-COMP:14738"/>
        <dbReference type="Rhea" id="RHEA-COMP:14740"/>
        <dbReference type="ChEBI" id="CHEBI:15378"/>
        <dbReference type="ChEBI" id="CHEBI:29985"/>
        <dbReference type="ChEBI" id="CHEBI:30616"/>
        <dbReference type="ChEBI" id="CHEBI:43474"/>
        <dbReference type="ChEBI" id="CHEBI:141005"/>
        <dbReference type="ChEBI" id="CHEBI:456216"/>
        <dbReference type="EC" id="6.3.2.17"/>
    </reaction>
</comment>
<dbReference type="SUPFAM" id="SSF53623">
    <property type="entry name" value="MurD-like peptide ligases, catalytic domain"/>
    <property type="match status" value="1"/>
</dbReference>
<dbReference type="Gene3D" id="3.40.1190.10">
    <property type="entry name" value="Mur-like, catalytic domain"/>
    <property type="match status" value="1"/>
</dbReference>
<dbReference type="GO" id="GO:0006730">
    <property type="term" value="P:one-carbon metabolic process"/>
    <property type="evidence" value="ECO:0007669"/>
    <property type="project" value="UniProtKB-KW"/>
</dbReference>
<evidence type="ECO:0000256" key="15">
    <source>
        <dbReference type="ARBA" id="ARBA00023136"/>
    </source>
</evidence>
<proteinExistence type="inferred from homology"/>
<dbReference type="Proteomes" id="UP000887226">
    <property type="component" value="Unassembled WGS sequence"/>
</dbReference>
<evidence type="ECO:0000256" key="14">
    <source>
        <dbReference type="ARBA" id="ARBA00023128"/>
    </source>
</evidence>
<dbReference type="GO" id="GO:0005524">
    <property type="term" value="F:ATP binding"/>
    <property type="evidence" value="ECO:0007669"/>
    <property type="project" value="UniProtKB-KW"/>
</dbReference>
<comment type="function">
    <text evidence="17">Catalyzes conversion of folates to polyglutamate derivatives allowing concentration of folate compounds in the cell and the intracellular retention of these cofactors, which are important substrates for most of the folate-dependent enzymes that are involved in one-carbon transfer reactions involved in purine, pyrimidine and amino acid synthesis.</text>
</comment>
<keyword evidence="15" id="KW-0472">Membrane</keyword>
<evidence type="ECO:0000256" key="1">
    <source>
        <dbReference type="ARBA" id="ARBA00004273"/>
    </source>
</evidence>
<dbReference type="AlphaFoldDB" id="A0A9P7ZBX5"/>
<evidence type="ECO:0000256" key="17">
    <source>
        <dbReference type="PIRNR" id="PIRNR038895"/>
    </source>
</evidence>